<dbReference type="PANTHER" id="PTHR10625:SF10">
    <property type="entry name" value="HISTONE DEACETYLASE HDAC1"/>
    <property type="match status" value="1"/>
</dbReference>
<dbReference type="InterPro" id="IPR023696">
    <property type="entry name" value="Ureohydrolase_dom_sf"/>
</dbReference>
<sequence>MIGVVSDLRFMDHETGGYHPESPLRTHYLHTLFAGEDPGIMLVQPVASPVDDIVLNHGRTYIESIARTAERGSMVNLDPDTVCCPESYEVSLLAVGSLISLCRMALDREIDAGFACVRPPGHHARKDRAMGFCLFNNVAIAASKAIRSFGVERVAIVDFDVHHGNGIQESFYADNRVLYFSTHQYPFYPGTGALSETGTGEGTGYTVNCPLGGGKGDGHFLAVYRHILQPIIEEFEPGLVLVSAGFDAHAMDPIGGMRLSSDGFAAIAAIIQEAARNTDAPVVYSLEGGYHLGALKESVSRVMDVLKGTDTPSIEPLPFPELENFIRIHGRVWPLAMR</sequence>
<dbReference type="PRINTS" id="PR01270">
    <property type="entry name" value="HDASUPER"/>
</dbReference>
<dbReference type="Pfam" id="PF00850">
    <property type="entry name" value="Hist_deacetyl"/>
    <property type="match status" value="1"/>
</dbReference>
<dbReference type="SUPFAM" id="SSF52768">
    <property type="entry name" value="Arginase/deacetylase"/>
    <property type="match status" value="1"/>
</dbReference>
<gene>
    <name evidence="2" type="primary">hdaH</name>
    <name evidence="2" type="ORF">SCFA_410022</name>
</gene>
<protein>
    <submittedName>
        <fullName evidence="2">Histone deacetylase-like amidohydrolase</fullName>
        <ecNumber evidence="2">3.5.1.-</ecNumber>
    </submittedName>
</protein>
<proteinExistence type="predicted"/>
<dbReference type="EC" id="3.5.1.-" evidence="2"/>
<dbReference type="Gene3D" id="3.40.800.20">
    <property type="entry name" value="Histone deacetylase domain"/>
    <property type="match status" value="1"/>
</dbReference>
<dbReference type="CDD" id="cd09992">
    <property type="entry name" value="HDAC_classII"/>
    <property type="match status" value="1"/>
</dbReference>
<dbReference type="GO" id="GO:0016787">
    <property type="term" value="F:hydrolase activity"/>
    <property type="evidence" value="ECO:0007669"/>
    <property type="project" value="UniProtKB-KW"/>
</dbReference>
<accession>A0A485M1A3</accession>
<evidence type="ECO:0000313" key="2">
    <source>
        <dbReference type="EMBL" id="VFU15354.1"/>
    </source>
</evidence>
<feature type="domain" description="Histone deacetylase" evidence="1">
    <location>
        <begin position="19"/>
        <end position="305"/>
    </location>
</feature>
<name>A0A485M1A3_9ZZZZ</name>
<dbReference type="InterPro" id="IPR023801">
    <property type="entry name" value="His_deacetylse_dom"/>
</dbReference>
<evidence type="ECO:0000259" key="1">
    <source>
        <dbReference type="Pfam" id="PF00850"/>
    </source>
</evidence>
<dbReference type="GO" id="GO:0040029">
    <property type="term" value="P:epigenetic regulation of gene expression"/>
    <property type="evidence" value="ECO:0007669"/>
    <property type="project" value="TreeGrafter"/>
</dbReference>
<organism evidence="2">
    <name type="scientific">anaerobic digester metagenome</name>
    <dbReference type="NCBI Taxonomy" id="1263854"/>
    <lineage>
        <taxon>unclassified sequences</taxon>
        <taxon>metagenomes</taxon>
        <taxon>ecological metagenomes</taxon>
    </lineage>
</organism>
<dbReference type="GO" id="GO:0004407">
    <property type="term" value="F:histone deacetylase activity"/>
    <property type="evidence" value="ECO:0007669"/>
    <property type="project" value="TreeGrafter"/>
</dbReference>
<dbReference type="EMBL" id="CAADRM010000105">
    <property type="protein sequence ID" value="VFU15354.1"/>
    <property type="molecule type" value="Genomic_DNA"/>
</dbReference>
<dbReference type="InterPro" id="IPR037138">
    <property type="entry name" value="His_deacetylse_dom_sf"/>
</dbReference>
<dbReference type="InterPro" id="IPR000286">
    <property type="entry name" value="HDACs"/>
</dbReference>
<dbReference type="AlphaFoldDB" id="A0A485M1A3"/>
<reference evidence="2" key="1">
    <citation type="submission" date="2019-03" db="EMBL/GenBank/DDBJ databases">
        <authorList>
            <person name="Hao L."/>
        </authorList>
    </citation>
    <scope>NUCLEOTIDE SEQUENCE</scope>
</reference>
<dbReference type="PANTHER" id="PTHR10625">
    <property type="entry name" value="HISTONE DEACETYLASE HDAC1-RELATED"/>
    <property type="match status" value="1"/>
</dbReference>
<keyword evidence="2" id="KW-0378">Hydrolase</keyword>